<dbReference type="Proteomes" id="UP001314166">
    <property type="component" value="Unassembled WGS sequence"/>
</dbReference>
<organism evidence="2 3">
    <name type="scientific">Fructobacillus evanidus</name>
    <dbReference type="NCBI Taxonomy" id="3064281"/>
    <lineage>
        <taxon>Bacteria</taxon>
        <taxon>Bacillati</taxon>
        <taxon>Bacillota</taxon>
        <taxon>Bacilli</taxon>
        <taxon>Lactobacillales</taxon>
        <taxon>Lactobacillaceae</taxon>
        <taxon>Fructobacillus</taxon>
    </lineage>
</organism>
<keyword evidence="1" id="KW-0472">Membrane</keyword>
<keyword evidence="1" id="KW-1133">Transmembrane helix</keyword>
<keyword evidence="3" id="KW-1185">Reference proteome</keyword>
<accession>A0ABM9MX25</accession>
<sequence>MKKTSLTVVLNIMKKLIKYWWRWSQRCSFGIVCFLFLGNLQTAFIVKNQGAQTTNLPSEQLGNLYTLFSWLLLTGLLWLPLFIAIIELLLNSKSKKIR</sequence>
<comment type="caution">
    <text evidence="2">The sequence shown here is derived from an EMBL/GenBank/DDBJ whole genome shotgun (WGS) entry which is preliminary data.</text>
</comment>
<feature type="transmembrane region" description="Helical" evidence="1">
    <location>
        <begin position="67"/>
        <end position="90"/>
    </location>
</feature>
<gene>
    <name evidence="2" type="ORF">R55214_HHFBAMCI_01063</name>
</gene>
<dbReference type="EMBL" id="CAUZMB010000006">
    <property type="protein sequence ID" value="CAK1246246.1"/>
    <property type="molecule type" value="Genomic_DNA"/>
</dbReference>
<proteinExistence type="predicted"/>
<evidence type="ECO:0000313" key="2">
    <source>
        <dbReference type="EMBL" id="CAK1246246.1"/>
    </source>
</evidence>
<keyword evidence="1" id="KW-0812">Transmembrane</keyword>
<dbReference type="RefSeq" id="WP_338343756.1">
    <property type="nucleotide sequence ID" value="NZ_CAUZLH010000003.1"/>
</dbReference>
<evidence type="ECO:0000256" key="1">
    <source>
        <dbReference type="SAM" id="Phobius"/>
    </source>
</evidence>
<reference evidence="2 3" key="1">
    <citation type="submission" date="2023-10" db="EMBL/GenBank/DDBJ databases">
        <authorList>
            <person name="Botero Cardona J."/>
        </authorList>
    </citation>
    <scope>NUCLEOTIDE SEQUENCE [LARGE SCALE GENOMIC DNA]</scope>
    <source>
        <strain evidence="2 3">R-55214</strain>
    </source>
</reference>
<evidence type="ECO:0000313" key="3">
    <source>
        <dbReference type="Proteomes" id="UP001314166"/>
    </source>
</evidence>
<name>A0ABM9MX25_9LACO</name>
<protein>
    <submittedName>
        <fullName evidence="2">Uncharacterized protein</fullName>
    </submittedName>
</protein>